<name>A0A2P2Q9L5_RHIMU</name>
<accession>A0A2P2Q9L5</accession>
<dbReference type="AlphaFoldDB" id="A0A2P2Q9L5"/>
<protein>
    <submittedName>
        <fullName evidence="1">Uncharacterized protein</fullName>
    </submittedName>
</protein>
<proteinExistence type="predicted"/>
<reference evidence="1" key="1">
    <citation type="submission" date="2018-02" db="EMBL/GenBank/DDBJ databases">
        <title>Rhizophora mucronata_Transcriptome.</title>
        <authorList>
            <person name="Meera S.P."/>
            <person name="Sreeshan A."/>
            <person name="Augustine A."/>
        </authorList>
    </citation>
    <scope>NUCLEOTIDE SEQUENCE</scope>
    <source>
        <tissue evidence="1">Leaf</tissue>
    </source>
</reference>
<organism evidence="1">
    <name type="scientific">Rhizophora mucronata</name>
    <name type="common">Asiatic mangrove</name>
    <dbReference type="NCBI Taxonomy" id="61149"/>
    <lineage>
        <taxon>Eukaryota</taxon>
        <taxon>Viridiplantae</taxon>
        <taxon>Streptophyta</taxon>
        <taxon>Embryophyta</taxon>
        <taxon>Tracheophyta</taxon>
        <taxon>Spermatophyta</taxon>
        <taxon>Magnoliopsida</taxon>
        <taxon>eudicotyledons</taxon>
        <taxon>Gunneridae</taxon>
        <taxon>Pentapetalae</taxon>
        <taxon>rosids</taxon>
        <taxon>fabids</taxon>
        <taxon>Malpighiales</taxon>
        <taxon>Rhizophoraceae</taxon>
        <taxon>Rhizophora</taxon>
    </lineage>
</organism>
<evidence type="ECO:0000313" key="1">
    <source>
        <dbReference type="EMBL" id="MBX63624.1"/>
    </source>
</evidence>
<sequence>MTITLEVDGHLKPLNGFEGKCWKVQIPTYHKFFNYQKGQFPVATSNMSLVSNVNPCQTTLFYLH</sequence>
<dbReference type="EMBL" id="GGEC01083140">
    <property type="protein sequence ID" value="MBX63624.1"/>
    <property type="molecule type" value="Transcribed_RNA"/>
</dbReference>